<reference evidence="1 2" key="1">
    <citation type="submission" date="2020-12" db="EMBL/GenBank/DDBJ databases">
        <title>Genomic characterization of four novel bacteriophages infecting Klebsiella pneumoniae.</title>
        <authorList>
            <person name="Estrada Bonilla B."/>
            <person name="Costa A.R."/>
            <person name="van Rossum T."/>
            <person name="Hagedoorn S."/>
            <person name="Wallinga H."/>
            <person name="Xiao M."/>
            <person name="Song W."/>
            <person name="Haas P.-J."/>
            <person name="Nobrega F.L."/>
            <person name="Brouns S.J.J."/>
        </authorList>
    </citation>
    <scope>NUCLEOTIDE SEQUENCE [LARGE SCALE GENOMIC DNA]</scope>
</reference>
<dbReference type="Proteomes" id="UP000596381">
    <property type="component" value="Segment"/>
</dbReference>
<name>A0A7U0J5D1_9CAUD</name>
<accession>A0A7U0J5D1</accession>
<dbReference type="Pfam" id="PF12699">
    <property type="entry name" value="phiKZ_IP"/>
    <property type="match status" value="1"/>
</dbReference>
<dbReference type="InterPro" id="IPR024413">
    <property type="entry name" value="Phage_phiKZ_Orf92_int-head"/>
</dbReference>
<organism evidence="1 2">
    <name type="scientific">Klebsiella phage vB_KpM_FBKp24</name>
    <dbReference type="NCBI Taxonomy" id="2801834"/>
    <lineage>
        <taxon>Viruses</taxon>
        <taxon>Duplodnaviria</taxon>
        <taxon>Heunggongvirae</taxon>
        <taxon>Uroviricota</taxon>
        <taxon>Caudoviricetes</taxon>
        <taxon>Chimalliviridae</taxon>
        <taxon>Maaswegvirus</taxon>
        <taxon>Maaswegvirus Kp24</taxon>
    </lineage>
</organism>
<gene>
    <name evidence="1" type="ORF">vBKpMFBKp24_155</name>
</gene>
<evidence type="ECO:0000313" key="2">
    <source>
        <dbReference type="Proteomes" id="UP000596381"/>
    </source>
</evidence>
<proteinExistence type="predicted"/>
<keyword evidence="2" id="KW-1185">Reference proteome</keyword>
<protein>
    <submittedName>
        <fullName evidence="1">Uncharacterized protein</fullName>
    </submittedName>
</protein>
<sequence length="431" mass="46763">MKHTRNVLKALASKPSLEAQAFEALQEGQSADLSFLALEAYELTDEVADQLDEAGELEEKTERGEVLKDFIQSEIANDDRVATPNEIALIEQATDAVVDGTGETVETVIPSLESFEVKGGAAPSLEALGGTISDFAKGAIQLVKNAGDSFKKYLKSLFSRLEALKNLIGDVEKKATNAEFAESVEVSAALSVSAAWDDNSFASTFDKAISGMEVIAKKTTELSGPYAQKLLTKHDEFVNLVQKTFDGALGRSDKKSLERSDLAKKFINNAEALAALFQNTLSDGKEFGGLYVSNGEKLKSSDDFSAVSKSIVKCVPQVFRAGNVDGRSFTMTGVNKESVRRLCSILKNSTGSLSRTKATGTMFNVDFFTTQNDFGLVSSIVFGISSTQFQMAINRVNRAYISGYTRPLMQYINHYFRVAEAQLAIAKKAMK</sequence>
<evidence type="ECO:0000313" key="1">
    <source>
        <dbReference type="EMBL" id="QQV92054.1"/>
    </source>
</evidence>
<dbReference type="EMBL" id="MW394391">
    <property type="protein sequence ID" value="QQV92054.1"/>
    <property type="molecule type" value="Genomic_DNA"/>
</dbReference>